<protein>
    <recommendedName>
        <fullName evidence="2">DUF6729 domain-containing protein</fullName>
    </recommendedName>
</protein>
<dbReference type="InterPro" id="IPR046616">
    <property type="entry name" value="DUF6729"/>
</dbReference>
<proteinExistence type="predicted"/>
<accession>A0A9W7THT4</accession>
<sequence length="954" mass="105121">DFNATLCREATGELTLKPFPEAATLVKEEAMARVAAAGGDTGNRQLVLSESAKQFGQYRGKTFKWLLDMQPCKDALLQYAGLFPDVRAAIQERHVREGSGTPAQEDTLLIGFGNFATLTFKDLYNAKDKERKGQKKDIRQGTKMEALQKYIKRHDAEQTGPKVPGNTTTRHRAYSSAGEPSDADLLAAAANVDVTGENDNFMNVFQMMVLETLLQASQPEGLPSSERAAPKKQPAPTELLLPEGWKQTLPKEQHLLVSKALFSREKSGREVVRLLWGRTLGNSATALYRHLCVRHKEHWLSQSALYLSVLKTFVTQDTDPSRLVAPLPQMVPVPGPSWLLSVYTKDVLTRLPELKARVTSVCGSILKTDSTKKMYLLEGLVQWNEARAVAAVEGGSRKDICYGGQLQRYANTLSQQFMGRNLSEDYTSPGEYMGNMFIVHTCNLCSSCDTCISLMCSSHFECLQVNSLVWNIYIPKRISLLGKTGDDPDIPDGIQKQDLGDLERDEGFADIDMDGEPLEIMALNMALTPEQVQQEAEAIQPHGPSSAQTESSLRDEPPTQRQGVPSHAAESSLPEPTIDEPPTQGQMESLGPDGKPGYDHVVRLANSLVDLRNKGFITQQKVDEIVTLWDKLSEDDKGALIYPARHRERLVKGRFKVSHSKTNVTPGADSLKRCFLECSGPAQWPNASHLVEAVCLALCRIYPAGQTVAGVRVSRRAAILRDYRIIRDVVLDSPRLMAETKLQLFELNQQTLSQWRHNAQTKKQESEVLQQGIQTFASPLVASEPLPPVLFKHVEPVRHGHPAYEFNIPADASGQAVQRVRGQPSSVGAAAVAMPAAAQVQGQPPPVQVGFAVPDPAHLRQATDTAAIAVPAATPPGPKVQITTAWRRRKTAEAAAAQGATKKKRQQTEYVCQKCGQSKTKEFGHSQFRGVHFCAKASGKTVEQWTEEMRRGQH</sequence>
<keyword evidence="4" id="KW-1185">Reference proteome</keyword>
<feature type="domain" description="DUF6729" evidence="2">
    <location>
        <begin position="269"/>
        <end position="348"/>
    </location>
</feature>
<name>A0A9W7THT4_TRIRA</name>
<evidence type="ECO:0000259" key="2">
    <source>
        <dbReference type="Pfam" id="PF20499"/>
    </source>
</evidence>
<comment type="caution">
    <text evidence="3">The sequence shown here is derived from an EMBL/GenBank/DDBJ whole genome shotgun (WGS) entry which is preliminary data.</text>
</comment>
<dbReference type="PANTHER" id="PTHR47773">
    <property type="entry name" value="SI:DKEY-9I5.2-RELATED"/>
    <property type="match status" value="1"/>
</dbReference>
<evidence type="ECO:0000256" key="1">
    <source>
        <dbReference type="SAM" id="MobiDB-lite"/>
    </source>
</evidence>
<dbReference type="Proteomes" id="UP001059041">
    <property type="component" value="Linkage Group LG17"/>
</dbReference>
<feature type="region of interest" description="Disordered" evidence="1">
    <location>
        <begin position="157"/>
        <end position="180"/>
    </location>
</feature>
<gene>
    <name evidence="3" type="ORF">IRJ41_016772</name>
</gene>
<organism evidence="3 4">
    <name type="scientific">Triplophysa rosa</name>
    <name type="common">Cave loach</name>
    <dbReference type="NCBI Taxonomy" id="992332"/>
    <lineage>
        <taxon>Eukaryota</taxon>
        <taxon>Metazoa</taxon>
        <taxon>Chordata</taxon>
        <taxon>Craniata</taxon>
        <taxon>Vertebrata</taxon>
        <taxon>Euteleostomi</taxon>
        <taxon>Actinopterygii</taxon>
        <taxon>Neopterygii</taxon>
        <taxon>Teleostei</taxon>
        <taxon>Ostariophysi</taxon>
        <taxon>Cypriniformes</taxon>
        <taxon>Nemacheilidae</taxon>
        <taxon>Triplophysa</taxon>
    </lineage>
</organism>
<dbReference type="Pfam" id="PF20499">
    <property type="entry name" value="DUF6729"/>
    <property type="match status" value="1"/>
</dbReference>
<evidence type="ECO:0000313" key="4">
    <source>
        <dbReference type="Proteomes" id="UP001059041"/>
    </source>
</evidence>
<feature type="non-terminal residue" evidence="3">
    <location>
        <position position="954"/>
    </location>
</feature>
<dbReference type="AlphaFoldDB" id="A0A9W7THT4"/>
<reference evidence="3" key="1">
    <citation type="submission" date="2021-02" db="EMBL/GenBank/DDBJ databases">
        <title>Comparative genomics reveals that relaxation of natural selection precedes convergent phenotypic evolution of cavefish.</title>
        <authorList>
            <person name="Peng Z."/>
        </authorList>
    </citation>
    <scope>NUCLEOTIDE SEQUENCE</scope>
    <source>
        <tissue evidence="3">Muscle</tissue>
    </source>
</reference>
<dbReference type="EMBL" id="JAFHDT010000017">
    <property type="protein sequence ID" value="KAI7797577.1"/>
    <property type="molecule type" value="Genomic_DNA"/>
</dbReference>
<dbReference type="PANTHER" id="PTHR47773:SF1">
    <property type="entry name" value="C2H2-TYPE DOMAIN-CONTAINING PROTEIN"/>
    <property type="match status" value="1"/>
</dbReference>
<evidence type="ECO:0000313" key="3">
    <source>
        <dbReference type="EMBL" id="KAI7797577.1"/>
    </source>
</evidence>
<feature type="region of interest" description="Disordered" evidence="1">
    <location>
        <begin position="531"/>
        <end position="598"/>
    </location>
</feature>